<reference evidence="1 2" key="1">
    <citation type="journal article" date="2019" name="Nat. Ecol. Evol.">
        <title>Megaphylogeny resolves global patterns of mushroom evolution.</title>
        <authorList>
            <person name="Varga T."/>
            <person name="Krizsan K."/>
            <person name="Foldi C."/>
            <person name="Dima B."/>
            <person name="Sanchez-Garcia M."/>
            <person name="Sanchez-Ramirez S."/>
            <person name="Szollosi G.J."/>
            <person name="Szarkandi J.G."/>
            <person name="Papp V."/>
            <person name="Albert L."/>
            <person name="Andreopoulos W."/>
            <person name="Angelini C."/>
            <person name="Antonin V."/>
            <person name="Barry K.W."/>
            <person name="Bougher N.L."/>
            <person name="Buchanan P."/>
            <person name="Buyck B."/>
            <person name="Bense V."/>
            <person name="Catcheside P."/>
            <person name="Chovatia M."/>
            <person name="Cooper J."/>
            <person name="Damon W."/>
            <person name="Desjardin D."/>
            <person name="Finy P."/>
            <person name="Geml J."/>
            <person name="Haridas S."/>
            <person name="Hughes K."/>
            <person name="Justo A."/>
            <person name="Karasinski D."/>
            <person name="Kautmanova I."/>
            <person name="Kiss B."/>
            <person name="Kocsube S."/>
            <person name="Kotiranta H."/>
            <person name="LaButti K.M."/>
            <person name="Lechner B.E."/>
            <person name="Liimatainen K."/>
            <person name="Lipzen A."/>
            <person name="Lukacs Z."/>
            <person name="Mihaltcheva S."/>
            <person name="Morgado L.N."/>
            <person name="Niskanen T."/>
            <person name="Noordeloos M.E."/>
            <person name="Ohm R.A."/>
            <person name="Ortiz-Santana B."/>
            <person name="Ovrebo C."/>
            <person name="Racz N."/>
            <person name="Riley R."/>
            <person name="Savchenko A."/>
            <person name="Shiryaev A."/>
            <person name="Soop K."/>
            <person name="Spirin V."/>
            <person name="Szebenyi C."/>
            <person name="Tomsovsky M."/>
            <person name="Tulloss R.E."/>
            <person name="Uehling J."/>
            <person name="Grigoriev I.V."/>
            <person name="Vagvolgyi C."/>
            <person name="Papp T."/>
            <person name="Martin F.M."/>
            <person name="Miettinen O."/>
            <person name="Hibbett D.S."/>
            <person name="Nagy L.G."/>
        </authorList>
    </citation>
    <scope>NUCLEOTIDE SEQUENCE [LARGE SCALE GENOMIC DNA]</scope>
    <source>
        <strain evidence="1 2">NL-1719</strain>
    </source>
</reference>
<keyword evidence="2" id="KW-1185">Reference proteome</keyword>
<evidence type="ECO:0000313" key="1">
    <source>
        <dbReference type="EMBL" id="TFK74215.1"/>
    </source>
</evidence>
<accession>A0ACD3B7V1</accession>
<evidence type="ECO:0000313" key="2">
    <source>
        <dbReference type="Proteomes" id="UP000308600"/>
    </source>
</evidence>
<sequence length="544" mass="62277">MWSLPGLPTEIILEVLTHLPVDSLLMLSRTSHQFNSLCLPYFFSRHNISNPSDVFNSHPAQGCEGWAASRECSRSIRNNDPLSGLITAFQIKSVTELNVEFHECGPKGTSVSRLEPYWKLLRALQRLEHVKELTVGFDHWYLDDQTPLEDELTMKRKQAITDLFNTCLEKGCEYFAIQSSALFLRPALLPKTGLSGFLHSALNPHLFRRGPQRAIIPYAPLFDEKEVDFIPLLDSSRKSSKLRSLMISAPMMLYPPCSYWTYSVLSTPNLTSLTLYQVDFLPLYWEAAFSWLIHPLKNNLLDFNISYCSEVPVKPFLTFLLNLTALTHLDVILSPVPSRIEDYLPLKRRHGTKLLRNLVSLKSYSDWLAILCPRLITRPQLRYLEVMPRGEFDFGKAIPSLRRVLTCPPFLPPNRAPDLRVTLSLLYCTYTPVQFKQNLQVYSDPAHREALGAAIYESVTHLALRPHVFAGFVDTPEVICEFLAWWKHLECVELYVGEVANTWQGTFAGVWTEGQIERLVKEARKRCPLMKTVILNGKEYSICE</sequence>
<proteinExistence type="predicted"/>
<organism evidence="1 2">
    <name type="scientific">Pluteus cervinus</name>
    <dbReference type="NCBI Taxonomy" id="181527"/>
    <lineage>
        <taxon>Eukaryota</taxon>
        <taxon>Fungi</taxon>
        <taxon>Dikarya</taxon>
        <taxon>Basidiomycota</taxon>
        <taxon>Agaricomycotina</taxon>
        <taxon>Agaricomycetes</taxon>
        <taxon>Agaricomycetidae</taxon>
        <taxon>Agaricales</taxon>
        <taxon>Pluteineae</taxon>
        <taxon>Pluteaceae</taxon>
        <taxon>Pluteus</taxon>
    </lineage>
</organism>
<name>A0ACD3B7V1_9AGAR</name>
<dbReference type="Proteomes" id="UP000308600">
    <property type="component" value="Unassembled WGS sequence"/>
</dbReference>
<gene>
    <name evidence="1" type="ORF">BDN72DRAFT_893206</name>
</gene>
<protein>
    <submittedName>
        <fullName evidence="1">Uncharacterized protein</fullName>
    </submittedName>
</protein>
<dbReference type="EMBL" id="ML208269">
    <property type="protein sequence ID" value="TFK74215.1"/>
    <property type="molecule type" value="Genomic_DNA"/>
</dbReference>